<keyword evidence="2" id="KW-0548">Nucleotidyltransferase</keyword>
<keyword evidence="1" id="KW-0808">Transferase</keyword>
<dbReference type="InterPro" id="IPR050385">
    <property type="entry name" value="Archaeal_FAD_synthase"/>
</dbReference>
<proteinExistence type="predicted"/>
<evidence type="ECO:0000313" key="4">
    <source>
        <dbReference type="EMBL" id="QHT05362.1"/>
    </source>
</evidence>
<dbReference type="Pfam" id="PF01467">
    <property type="entry name" value="CTP_transf_like"/>
    <property type="match status" value="1"/>
</dbReference>
<dbReference type="PANTHER" id="PTHR43793:SF1">
    <property type="entry name" value="FAD SYNTHASE"/>
    <property type="match status" value="1"/>
</dbReference>
<dbReference type="Gene3D" id="3.40.50.620">
    <property type="entry name" value="HUPs"/>
    <property type="match status" value="1"/>
</dbReference>
<accession>A0A6C0CML9</accession>
<dbReference type="InterPro" id="IPR004821">
    <property type="entry name" value="Cyt_trans-like"/>
</dbReference>
<name>A0A6C0CML9_9ZZZZ</name>
<feature type="domain" description="Cytidyltransferase-like" evidence="3">
    <location>
        <begin position="5"/>
        <end position="124"/>
    </location>
</feature>
<dbReference type="EMBL" id="MN739453">
    <property type="protein sequence ID" value="QHT05362.1"/>
    <property type="molecule type" value="Genomic_DNA"/>
</dbReference>
<dbReference type="GO" id="GO:0016779">
    <property type="term" value="F:nucleotidyltransferase activity"/>
    <property type="evidence" value="ECO:0007669"/>
    <property type="project" value="UniProtKB-KW"/>
</dbReference>
<dbReference type="SUPFAM" id="SSF52374">
    <property type="entry name" value="Nucleotidylyl transferase"/>
    <property type="match status" value="1"/>
</dbReference>
<sequence length="131" mass="15310">MVVVITFGTFDLLHIGHVNMLNKCKKHGNKLIVGVSSDKLNYKKKSRNPIFNEKDRMEIIKNFSCVDEVFLEESLELKRHYIQKYNADIFIIGDDWKGKFDDIQDICKVLYLNRTENISTTNLITDIKNLL</sequence>
<evidence type="ECO:0000256" key="2">
    <source>
        <dbReference type="ARBA" id="ARBA00022695"/>
    </source>
</evidence>
<dbReference type="InterPro" id="IPR014729">
    <property type="entry name" value="Rossmann-like_a/b/a_fold"/>
</dbReference>
<dbReference type="PANTHER" id="PTHR43793">
    <property type="entry name" value="FAD SYNTHASE"/>
    <property type="match status" value="1"/>
</dbReference>
<reference evidence="4" key="1">
    <citation type="journal article" date="2020" name="Nature">
        <title>Giant virus diversity and host interactions through global metagenomics.</title>
        <authorList>
            <person name="Schulz F."/>
            <person name="Roux S."/>
            <person name="Paez-Espino D."/>
            <person name="Jungbluth S."/>
            <person name="Walsh D.A."/>
            <person name="Denef V.J."/>
            <person name="McMahon K.D."/>
            <person name="Konstantinidis K.T."/>
            <person name="Eloe-Fadrosh E.A."/>
            <person name="Kyrpides N.C."/>
            <person name="Woyke T."/>
        </authorList>
    </citation>
    <scope>NUCLEOTIDE SEQUENCE</scope>
    <source>
        <strain evidence="4">GVMAG-M-3300021375-17</strain>
    </source>
</reference>
<organism evidence="4">
    <name type="scientific">viral metagenome</name>
    <dbReference type="NCBI Taxonomy" id="1070528"/>
    <lineage>
        <taxon>unclassified sequences</taxon>
        <taxon>metagenomes</taxon>
        <taxon>organismal metagenomes</taxon>
    </lineage>
</organism>
<evidence type="ECO:0000256" key="1">
    <source>
        <dbReference type="ARBA" id="ARBA00022679"/>
    </source>
</evidence>
<dbReference type="AlphaFoldDB" id="A0A6C0CML9"/>
<protein>
    <recommendedName>
        <fullName evidence="3">Cytidyltransferase-like domain-containing protein</fullName>
    </recommendedName>
</protein>
<dbReference type="NCBIfam" id="TIGR00125">
    <property type="entry name" value="cyt_tran_rel"/>
    <property type="match status" value="1"/>
</dbReference>
<evidence type="ECO:0000259" key="3">
    <source>
        <dbReference type="Pfam" id="PF01467"/>
    </source>
</evidence>